<evidence type="ECO:0000313" key="3">
    <source>
        <dbReference type="Proteomes" id="UP000199120"/>
    </source>
</evidence>
<accession>A0A1H7JU83</accession>
<dbReference type="EMBL" id="FOAJ01000003">
    <property type="protein sequence ID" value="SEK78163.1"/>
    <property type="molecule type" value="Genomic_DNA"/>
</dbReference>
<gene>
    <name evidence="2" type="ORF">SAMN05192542_103444</name>
</gene>
<proteinExistence type="predicted"/>
<evidence type="ECO:0000256" key="1">
    <source>
        <dbReference type="SAM" id="Phobius"/>
    </source>
</evidence>
<keyword evidence="3" id="KW-1185">Reference proteome</keyword>
<dbReference type="STRING" id="416943.SAMN05445871_2140"/>
<dbReference type="AlphaFoldDB" id="A0A1H7JU83"/>
<feature type="transmembrane region" description="Helical" evidence="1">
    <location>
        <begin position="322"/>
        <end position="339"/>
    </location>
</feature>
<dbReference type="Proteomes" id="UP000199120">
    <property type="component" value="Unassembled WGS sequence"/>
</dbReference>
<feature type="transmembrane region" description="Helical" evidence="1">
    <location>
        <begin position="147"/>
        <end position="167"/>
    </location>
</feature>
<feature type="transmembrane region" description="Helical" evidence="1">
    <location>
        <begin position="198"/>
        <end position="221"/>
    </location>
</feature>
<keyword evidence="1" id="KW-0812">Transmembrane</keyword>
<evidence type="ECO:0000313" key="2">
    <source>
        <dbReference type="EMBL" id="SEK78163.1"/>
    </source>
</evidence>
<organism evidence="2 3">
    <name type="scientific">Paraburkholderia caballeronis</name>
    <dbReference type="NCBI Taxonomy" id="416943"/>
    <lineage>
        <taxon>Bacteria</taxon>
        <taxon>Pseudomonadati</taxon>
        <taxon>Pseudomonadota</taxon>
        <taxon>Betaproteobacteria</taxon>
        <taxon>Burkholderiales</taxon>
        <taxon>Burkholderiaceae</taxon>
        <taxon>Paraburkholderia</taxon>
    </lineage>
</organism>
<dbReference type="RefSeq" id="WP_244283775.1">
    <property type="nucleotide sequence ID" value="NZ_FNSR01000001.1"/>
</dbReference>
<sequence length="396" mass="44714">MTEKNRNRVLSFCRFAIVYVMLFVCAGNITNSMLLKWGFRDDQKGDFAQSYSLVGMMNGDAPKPYVYRSSFPKAAKWLAEQLEPATRDRIFRSITRYDSLHHAYFAGVPDTYWTPTVAIAYHLTYVAIVLATLFALLFVYKLARMHGLSFGHSVGFLAAFSFVYPLTFQRGGYYYDFFEILGVLAACHCVLKRRMLACTLLIAVFSLNKETFFLVPLALLFLHEQDVALTKRVGWLALHLAICVLTRQFIMSGYASNAGDVVEFHALDNLKFWLNPASYLTFYNLIGKGVFTPSLENPLMLVPLTVFFRAAWRGTPTRYRRYFFAALVPVLPLFVLFGFEDEARNFSIVLPAIVLIALHGASRFDTIFCGRSGDVGGRQAVVARVQSVPEVTEAAN</sequence>
<feature type="transmembrane region" description="Helical" evidence="1">
    <location>
        <begin position="345"/>
        <end position="362"/>
    </location>
</feature>
<reference evidence="3" key="1">
    <citation type="submission" date="2016-10" db="EMBL/GenBank/DDBJ databases">
        <authorList>
            <person name="Varghese N."/>
            <person name="Submissions S."/>
        </authorList>
    </citation>
    <scope>NUCLEOTIDE SEQUENCE [LARGE SCALE GENOMIC DNA]</scope>
    <source>
        <strain evidence="3">LMG 26416</strain>
    </source>
</reference>
<feature type="transmembrane region" description="Helical" evidence="1">
    <location>
        <begin position="12"/>
        <end position="30"/>
    </location>
</feature>
<protein>
    <recommendedName>
        <fullName evidence="4">EpsG family protein</fullName>
    </recommendedName>
</protein>
<feature type="transmembrane region" description="Helical" evidence="1">
    <location>
        <begin position="119"/>
        <end position="140"/>
    </location>
</feature>
<name>A0A1H7JU83_9BURK</name>
<keyword evidence="1" id="KW-1133">Transmembrane helix</keyword>
<evidence type="ECO:0008006" key="4">
    <source>
        <dbReference type="Google" id="ProtNLM"/>
    </source>
</evidence>
<keyword evidence="1" id="KW-0472">Membrane</keyword>